<evidence type="ECO:0000256" key="3">
    <source>
        <dbReference type="ARBA" id="ARBA00022553"/>
    </source>
</evidence>
<dbReference type="SMART" id="SM01079">
    <property type="entry name" value="CHASE"/>
    <property type="match status" value="1"/>
</dbReference>
<evidence type="ECO:0000259" key="6">
    <source>
        <dbReference type="PROSITE" id="PS50109"/>
    </source>
</evidence>
<dbReference type="Gene3D" id="3.40.50.2300">
    <property type="match status" value="1"/>
</dbReference>
<dbReference type="InterPro" id="IPR011006">
    <property type="entry name" value="CheY-like_superfamily"/>
</dbReference>
<accession>A0ABX2ICF1</accession>
<keyword evidence="10" id="KW-1185">Reference proteome</keyword>
<feature type="domain" description="Histidine kinase" evidence="6">
    <location>
        <begin position="308"/>
        <end position="527"/>
    </location>
</feature>
<feature type="modified residue" description="4-aspartylphosphate" evidence="5">
    <location>
        <position position="597"/>
    </location>
</feature>
<dbReference type="Pfam" id="PF03924">
    <property type="entry name" value="CHASE"/>
    <property type="match status" value="1"/>
</dbReference>
<keyword evidence="4" id="KW-0902">Two-component regulatory system</keyword>
<sequence length="810" mass="87884">MKTRIPRFFPAVVALCLLLAGGALSELFVRQERERLQRQTVQEGLQRLYALRARIESELISTLYLASGVEAFIRADRGEVHAEEMRRVLAILYGNSHAIRNIGIAPGNRISHVYPLAGNERAIGPYYPDNPQQWPAIEKVIRQRSPFLAGPVKLVQGGEGLIYRVPVFLDDGRYWGLISTVLDSARLWQRVGLDGPAGQRISILGKDAQGSRGEPVFGELRSGRALSIDIAIPGGNWRLQEYELASPARTEASLPLRLAGWLLSAVLAAGLFFVLQTARRLVRLNAELEASRDAAEEANRARGAFFAVMSHEVRTPLNGVMGMTQLLCNAPLSPVQADHALTARNCAETLLGIMDDILDFSLIDSGALQIKQQHFALIPLLEDAAEPFALKARDKGLEFSWLFSPSLAAEARGDPVRLRQILAQLLSNAVKFTAGGAITLSAAPDELDPHSLHLIVRDTGIGIHPEDQTRLFEPFAQLDPSSTRRFGGTGLGLSLCHRLLGLMGGRIEVDSQPGQGASFHVYLPLDLGLAQPLDALPWPGNGRVMLVSPDSGLRVGLEAWLRAWGATTCVLADGQEALAELDRLAALSALPDLLVVDSAAMPGGEALLIRLAQDGKLQGCACIRLLAPGALLDLPSGSGYRRTTVLSKPVRVDSLARVVRELFTPPLPLPVPVEARSATGAWRILLVEDNIINQKVALAMLGLFGLQADTAMNGCEALTALSRSDYDLVLMDLQMPEMDGLEATRQIRDPHSSVRRHDLPVVALTANALEVHRDECLAAGMNDYLSKPLAQESLRVILQRFLHGFSSSSA</sequence>
<dbReference type="InterPro" id="IPR036890">
    <property type="entry name" value="HATPase_C_sf"/>
</dbReference>
<dbReference type="Gene3D" id="1.10.287.130">
    <property type="match status" value="1"/>
</dbReference>
<dbReference type="PRINTS" id="PR00344">
    <property type="entry name" value="BCTRLSENSOR"/>
</dbReference>
<keyword evidence="3 5" id="KW-0597">Phosphoprotein</keyword>
<evidence type="ECO:0000256" key="2">
    <source>
        <dbReference type="ARBA" id="ARBA00012438"/>
    </source>
</evidence>
<proteinExistence type="predicted"/>
<gene>
    <name evidence="9" type="ORF">HJ583_004015</name>
</gene>
<evidence type="ECO:0000256" key="1">
    <source>
        <dbReference type="ARBA" id="ARBA00000085"/>
    </source>
</evidence>
<dbReference type="PROSITE" id="PS50839">
    <property type="entry name" value="CHASE"/>
    <property type="match status" value="1"/>
</dbReference>
<feature type="domain" description="Response regulatory" evidence="7">
    <location>
        <begin position="683"/>
        <end position="802"/>
    </location>
</feature>
<organism evidence="9 10">
    <name type="scientific">Uliginosibacterium aquaticum</name>
    <dbReference type="NCBI Taxonomy" id="2731212"/>
    <lineage>
        <taxon>Bacteria</taxon>
        <taxon>Pseudomonadati</taxon>
        <taxon>Pseudomonadota</taxon>
        <taxon>Betaproteobacteria</taxon>
        <taxon>Rhodocyclales</taxon>
        <taxon>Zoogloeaceae</taxon>
        <taxon>Uliginosibacterium</taxon>
    </lineage>
</organism>
<evidence type="ECO:0000313" key="9">
    <source>
        <dbReference type="EMBL" id="NSL54181.1"/>
    </source>
</evidence>
<dbReference type="SUPFAM" id="SSF55874">
    <property type="entry name" value="ATPase domain of HSP90 chaperone/DNA topoisomerase II/histidine kinase"/>
    <property type="match status" value="1"/>
</dbReference>
<dbReference type="SUPFAM" id="SSF47384">
    <property type="entry name" value="Homodimeric domain of signal transducing histidine kinase"/>
    <property type="match status" value="1"/>
</dbReference>
<dbReference type="EC" id="2.7.13.3" evidence="2"/>
<dbReference type="InterPro" id="IPR006189">
    <property type="entry name" value="CHASE_dom"/>
</dbReference>
<dbReference type="SMART" id="SM00387">
    <property type="entry name" value="HATPase_c"/>
    <property type="match status" value="1"/>
</dbReference>
<dbReference type="CDD" id="cd17546">
    <property type="entry name" value="REC_hyHK_CKI1_RcsC-like"/>
    <property type="match status" value="1"/>
</dbReference>
<dbReference type="InterPro" id="IPR036097">
    <property type="entry name" value="HisK_dim/P_sf"/>
</dbReference>
<dbReference type="InterPro" id="IPR003594">
    <property type="entry name" value="HATPase_dom"/>
</dbReference>
<comment type="catalytic activity">
    <reaction evidence="1">
        <text>ATP + protein L-histidine = ADP + protein N-phospho-L-histidine.</text>
        <dbReference type="EC" id="2.7.13.3"/>
    </reaction>
</comment>
<feature type="domain" description="CHASE" evidence="8">
    <location>
        <begin position="110"/>
        <end position="191"/>
    </location>
</feature>
<name>A0ABX2ICF1_9RHOO</name>
<dbReference type="RefSeq" id="WP_170020681.1">
    <property type="nucleotide sequence ID" value="NZ_JABCSC020000001.1"/>
</dbReference>
<dbReference type="SMART" id="SM00448">
    <property type="entry name" value="REC"/>
    <property type="match status" value="1"/>
</dbReference>
<dbReference type="InterPro" id="IPR005467">
    <property type="entry name" value="His_kinase_dom"/>
</dbReference>
<dbReference type="SUPFAM" id="SSF52172">
    <property type="entry name" value="CheY-like"/>
    <property type="match status" value="2"/>
</dbReference>
<dbReference type="CDD" id="cd16922">
    <property type="entry name" value="HATPase_EvgS-ArcB-TorS-like"/>
    <property type="match status" value="1"/>
</dbReference>
<dbReference type="InterPro" id="IPR001789">
    <property type="entry name" value="Sig_transdc_resp-reg_receiver"/>
</dbReference>
<dbReference type="SMART" id="SM00388">
    <property type="entry name" value="HisKA"/>
    <property type="match status" value="1"/>
</dbReference>
<evidence type="ECO:0000256" key="5">
    <source>
        <dbReference type="PROSITE-ProRule" id="PRU00169"/>
    </source>
</evidence>
<dbReference type="Pfam" id="PF02518">
    <property type="entry name" value="HATPase_c"/>
    <property type="match status" value="1"/>
</dbReference>
<evidence type="ECO:0000313" key="10">
    <source>
        <dbReference type="Proteomes" id="UP000778523"/>
    </source>
</evidence>
<evidence type="ECO:0000256" key="4">
    <source>
        <dbReference type="ARBA" id="ARBA00023012"/>
    </source>
</evidence>
<evidence type="ECO:0000259" key="7">
    <source>
        <dbReference type="PROSITE" id="PS50110"/>
    </source>
</evidence>
<dbReference type="Pfam" id="PF00072">
    <property type="entry name" value="Response_reg"/>
    <property type="match status" value="1"/>
</dbReference>
<dbReference type="PANTHER" id="PTHR45339">
    <property type="entry name" value="HYBRID SIGNAL TRANSDUCTION HISTIDINE KINASE J"/>
    <property type="match status" value="1"/>
</dbReference>
<evidence type="ECO:0000259" key="8">
    <source>
        <dbReference type="PROSITE" id="PS50839"/>
    </source>
</evidence>
<dbReference type="InterPro" id="IPR004358">
    <property type="entry name" value="Sig_transdc_His_kin-like_C"/>
</dbReference>
<dbReference type="PANTHER" id="PTHR45339:SF1">
    <property type="entry name" value="HYBRID SIGNAL TRANSDUCTION HISTIDINE KINASE J"/>
    <property type="match status" value="1"/>
</dbReference>
<comment type="caution">
    <text evidence="9">The sequence shown here is derived from an EMBL/GenBank/DDBJ whole genome shotgun (WGS) entry which is preliminary data.</text>
</comment>
<dbReference type="PROSITE" id="PS50109">
    <property type="entry name" value="HIS_KIN"/>
    <property type="match status" value="1"/>
</dbReference>
<dbReference type="Gene3D" id="3.30.565.10">
    <property type="entry name" value="Histidine kinase-like ATPase, C-terminal domain"/>
    <property type="match status" value="1"/>
</dbReference>
<dbReference type="Proteomes" id="UP000778523">
    <property type="component" value="Unassembled WGS sequence"/>
</dbReference>
<dbReference type="EMBL" id="JABCSC020000001">
    <property type="protein sequence ID" value="NSL54181.1"/>
    <property type="molecule type" value="Genomic_DNA"/>
</dbReference>
<reference evidence="9 10" key="1">
    <citation type="submission" date="2020-06" db="EMBL/GenBank/DDBJ databases">
        <title>Draft genome of Uliginosibacterium sp. IMCC34675.</title>
        <authorList>
            <person name="Song J."/>
        </authorList>
    </citation>
    <scope>NUCLEOTIDE SEQUENCE [LARGE SCALE GENOMIC DNA]</scope>
    <source>
        <strain evidence="9 10">IMCC34675</strain>
    </source>
</reference>
<feature type="domain" description="Response regulatory" evidence="7">
    <location>
        <begin position="543"/>
        <end position="663"/>
    </location>
</feature>
<dbReference type="Pfam" id="PF00512">
    <property type="entry name" value="HisKA"/>
    <property type="match status" value="1"/>
</dbReference>
<dbReference type="PROSITE" id="PS50110">
    <property type="entry name" value="RESPONSE_REGULATORY"/>
    <property type="match status" value="2"/>
</dbReference>
<dbReference type="InterPro" id="IPR003661">
    <property type="entry name" value="HisK_dim/P_dom"/>
</dbReference>
<feature type="modified residue" description="4-aspartylphosphate" evidence="5">
    <location>
        <position position="732"/>
    </location>
</feature>
<dbReference type="CDD" id="cd00082">
    <property type="entry name" value="HisKA"/>
    <property type="match status" value="1"/>
</dbReference>
<protein>
    <recommendedName>
        <fullName evidence="2">histidine kinase</fullName>
        <ecNumber evidence="2">2.7.13.3</ecNumber>
    </recommendedName>
</protein>